<dbReference type="SUPFAM" id="SSF54593">
    <property type="entry name" value="Glyoxalase/Bleomycin resistance protein/Dihydroxybiphenyl dioxygenase"/>
    <property type="match status" value="1"/>
</dbReference>
<dbReference type="Pfam" id="PF12681">
    <property type="entry name" value="Glyoxalase_2"/>
    <property type="match status" value="1"/>
</dbReference>
<proteinExistence type="predicted"/>
<reference evidence="2 3" key="1">
    <citation type="journal article" date="2020" name="Sci. Rep.">
        <title>A novel cyanobacterial geosmin producer, revising GeoA distribution and dispersion patterns in Bacteria.</title>
        <authorList>
            <person name="Churro C."/>
            <person name="Semedo-Aguiar A.P."/>
            <person name="Silva A.D."/>
            <person name="Pereira-Leal J.B."/>
            <person name="Leite R.B."/>
        </authorList>
    </citation>
    <scope>NUCLEOTIDE SEQUENCE [LARGE SCALE GENOMIC DNA]</scope>
    <source>
        <strain evidence="2 3">IPMA8</strain>
    </source>
</reference>
<dbReference type="Gene3D" id="3.10.180.10">
    <property type="entry name" value="2,3-Dihydroxybiphenyl 1,2-Dioxygenase, domain 1"/>
    <property type="match status" value="1"/>
</dbReference>
<gene>
    <name evidence="2" type="ORF">E5S67_00922</name>
</gene>
<evidence type="ECO:0000313" key="2">
    <source>
        <dbReference type="EMBL" id="NQE33204.1"/>
    </source>
</evidence>
<protein>
    <recommendedName>
        <fullName evidence="1">VOC domain-containing protein</fullName>
    </recommendedName>
</protein>
<dbReference type="InterPro" id="IPR025870">
    <property type="entry name" value="Glyoxalase-like_dom"/>
</dbReference>
<dbReference type="InterPro" id="IPR029068">
    <property type="entry name" value="Glyas_Bleomycin-R_OHBP_Dase"/>
</dbReference>
<sequence length="129" mass="13896">MKFGYTIIYVADVLSSLTFFEMAFGFKKKFIDESGDYGELDTGETTLSFATHSLGASNFPNGYISADSSEKPLGVEIALTTDSVEMAHQQAIAAGALELKAPLKKPWGQIVSYVRCPDGTLVELCTPVS</sequence>
<dbReference type="Proteomes" id="UP000702425">
    <property type="component" value="Unassembled WGS sequence"/>
</dbReference>
<feature type="domain" description="VOC" evidence="1">
    <location>
        <begin position="2"/>
        <end position="127"/>
    </location>
</feature>
<dbReference type="RefSeq" id="WP_172185892.1">
    <property type="nucleotide sequence ID" value="NZ_CAWPPK010000013.1"/>
</dbReference>
<organism evidence="2 3">
    <name type="scientific">Microcoleus asticus IPMA8</name>
    <dbReference type="NCBI Taxonomy" id="2563858"/>
    <lineage>
        <taxon>Bacteria</taxon>
        <taxon>Bacillati</taxon>
        <taxon>Cyanobacteriota</taxon>
        <taxon>Cyanophyceae</taxon>
        <taxon>Oscillatoriophycideae</taxon>
        <taxon>Oscillatoriales</taxon>
        <taxon>Microcoleaceae</taxon>
        <taxon>Microcoleus</taxon>
        <taxon>Microcoleus asticus</taxon>
    </lineage>
</organism>
<dbReference type="PROSITE" id="PS51819">
    <property type="entry name" value="VOC"/>
    <property type="match status" value="1"/>
</dbReference>
<evidence type="ECO:0000259" key="1">
    <source>
        <dbReference type="PROSITE" id="PS51819"/>
    </source>
</evidence>
<dbReference type="InterPro" id="IPR037523">
    <property type="entry name" value="VOC_core"/>
</dbReference>
<keyword evidence="3" id="KW-1185">Reference proteome</keyword>
<comment type="caution">
    <text evidence="2">The sequence shown here is derived from an EMBL/GenBank/DDBJ whole genome shotgun (WGS) entry which is preliminary data.</text>
</comment>
<evidence type="ECO:0000313" key="3">
    <source>
        <dbReference type="Proteomes" id="UP000702425"/>
    </source>
</evidence>
<accession>A0ABX2CS18</accession>
<dbReference type="EMBL" id="SRRZ01000011">
    <property type="protein sequence ID" value="NQE33204.1"/>
    <property type="molecule type" value="Genomic_DNA"/>
</dbReference>
<name>A0ABX2CS18_9CYAN</name>